<gene>
    <name evidence="1" type="ORF">DYBT9623_00503</name>
</gene>
<evidence type="ECO:0000313" key="1">
    <source>
        <dbReference type="EMBL" id="CAG5067776.1"/>
    </source>
</evidence>
<name>A0ABN7R0T4_9BACT</name>
<evidence type="ECO:0000313" key="2">
    <source>
        <dbReference type="Proteomes" id="UP000679725"/>
    </source>
</evidence>
<proteinExistence type="predicted"/>
<reference evidence="1 2" key="1">
    <citation type="submission" date="2021-04" db="EMBL/GenBank/DDBJ databases">
        <authorList>
            <person name="Rodrigo-Torres L."/>
            <person name="Arahal R. D."/>
            <person name="Lucena T."/>
        </authorList>
    </citation>
    <scope>NUCLEOTIDE SEQUENCE [LARGE SCALE GENOMIC DNA]</scope>
    <source>
        <strain evidence="1 2">CECT 9623</strain>
    </source>
</reference>
<dbReference type="Proteomes" id="UP000679725">
    <property type="component" value="Unassembled WGS sequence"/>
</dbReference>
<organism evidence="1 2">
    <name type="scientific">Dyadobacter linearis</name>
    <dbReference type="NCBI Taxonomy" id="2823330"/>
    <lineage>
        <taxon>Bacteria</taxon>
        <taxon>Pseudomonadati</taxon>
        <taxon>Bacteroidota</taxon>
        <taxon>Cytophagia</taxon>
        <taxon>Cytophagales</taxon>
        <taxon>Spirosomataceae</taxon>
        <taxon>Dyadobacter</taxon>
    </lineage>
</organism>
<keyword evidence="2" id="KW-1185">Reference proteome</keyword>
<comment type="caution">
    <text evidence="1">The sequence shown here is derived from an EMBL/GenBank/DDBJ whole genome shotgun (WGS) entry which is preliminary data.</text>
</comment>
<protein>
    <submittedName>
        <fullName evidence="1">Uncharacterized protein</fullName>
    </submittedName>
</protein>
<accession>A0ABN7R0T4</accession>
<sequence>MIKAISIVSVIPDKFLVGHPHIIMPNRRANPIEIMHQFINT</sequence>
<dbReference type="EMBL" id="CAJRAU010000001">
    <property type="protein sequence ID" value="CAG5067776.1"/>
    <property type="molecule type" value="Genomic_DNA"/>
</dbReference>